<dbReference type="Pfam" id="PF00773">
    <property type="entry name" value="RNB"/>
    <property type="match status" value="1"/>
</dbReference>
<dbReference type="InterPro" id="IPR011805">
    <property type="entry name" value="RNase_R"/>
</dbReference>
<keyword evidence="2 7" id="KW-0963">Cytoplasm</keyword>
<evidence type="ECO:0000256" key="1">
    <source>
        <dbReference type="ARBA" id="ARBA00001849"/>
    </source>
</evidence>
<dbReference type="PROSITE" id="PS50126">
    <property type="entry name" value="S1"/>
    <property type="match status" value="1"/>
</dbReference>
<dbReference type="InterPro" id="IPR001900">
    <property type="entry name" value="RNase_II/R"/>
</dbReference>
<evidence type="ECO:0000256" key="4">
    <source>
        <dbReference type="ARBA" id="ARBA00022801"/>
    </source>
</evidence>
<dbReference type="PANTHER" id="PTHR23355:SF9">
    <property type="entry name" value="DIS3-LIKE EXONUCLEASE 2"/>
    <property type="match status" value="1"/>
</dbReference>
<evidence type="ECO:0000256" key="3">
    <source>
        <dbReference type="ARBA" id="ARBA00022722"/>
    </source>
</evidence>
<dbReference type="SUPFAM" id="SSF50249">
    <property type="entry name" value="Nucleic acid-binding proteins"/>
    <property type="match status" value="2"/>
</dbReference>
<dbReference type="AlphaFoldDB" id="A0A8J2YXJ4"/>
<evidence type="ECO:0000313" key="10">
    <source>
        <dbReference type="EMBL" id="GGF36684.1"/>
    </source>
</evidence>
<dbReference type="InterPro" id="IPR040476">
    <property type="entry name" value="CSD2"/>
</dbReference>
<keyword evidence="5 7" id="KW-0269">Exonuclease</keyword>
<name>A0A8J2YXJ4_9PROT</name>
<dbReference type="HAMAP" id="MF_01895">
    <property type="entry name" value="RNase_R"/>
    <property type="match status" value="1"/>
</dbReference>
<comment type="function">
    <text evidence="7">3'-5' exoribonuclease that releases 5'-nucleoside monophosphates and is involved in maturation of structured RNAs.</text>
</comment>
<dbReference type="InterPro" id="IPR050180">
    <property type="entry name" value="RNR_Ribonuclease"/>
</dbReference>
<dbReference type="PANTHER" id="PTHR23355">
    <property type="entry name" value="RIBONUCLEASE"/>
    <property type="match status" value="1"/>
</dbReference>
<protein>
    <recommendedName>
        <fullName evidence="7">Ribonuclease R</fullName>
        <shortName evidence="7">RNase R</shortName>
        <ecNumber evidence="7">3.1.13.1</ecNumber>
    </recommendedName>
</protein>
<dbReference type="SMART" id="SM00316">
    <property type="entry name" value="S1"/>
    <property type="match status" value="1"/>
</dbReference>
<dbReference type="InterPro" id="IPR004476">
    <property type="entry name" value="RNase_II/RNase_R"/>
</dbReference>
<accession>A0A8J2YXJ4</accession>
<comment type="similarity">
    <text evidence="7">Belongs to the RNR ribonuclease family. RNase R subfamily.</text>
</comment>
<keyword evidence="11" id="KW-1185">Reference proteome</keyword>
<evidence type="ECO:0000256" key="7">
    <source>
        <dbReference type="HAMAP-Rule" id="MF_01895"/>
    </source>
</evidence>
<proteinExistence type="inferred from homology"/>
<keyword evidence="3 7" id="KW-0540">Nuclease</keyword>
<dbReference type="PROSITE" id="PS01175">
    <property type="entry name" value="RIBONUCLEASE_II"/>
    <property type="match status" value="1"/>
</dbReference>
<dbReference type="GO" id="GO:0006402">
    <property type="term" value="P:mRNA catabolic process"/>
    <property type="evidence" value="ECO:0007669"/>
    <property type="project" value="TreeGrafter"/>
</dbReference>
<dbReference type="EC" id="3.1.13.1" evidence="7"/>
<organism evidence="10 11">
    <name type="scientific">Aliidongia dinghuensis</name>
    <dbReference type="NCBI Taxonomy" id="1867774"/>
    <lineage>
        <taxon>Bacteria</taxon>
        <taxon>Pseudomonadati</taxon>
        <taxon>Pseudomonadota</taxon>
        <taxon>Alphaproteobacteria</taxon>
        <taxon>Rhodospirillales</taxon>
        <taxon>Dongiaceae</taxon>
        <taxon>Aliidongia</taxon>
    </lineage>
</organism>
<comment type="catalytic activity">
    <reaction evidence="1 7">
        <text>Exonucleolytic cleavage in the 3'- to 5'-direction to yield nucleoside 5'-phosphates.</text>
        <dbReference type="EC" id="3.1.13.1"/>
    </reaction>
</comment>
<dbReference type="GO" id="GO:0005829">
    <property type="term" value="C:cytosol"/>
    <property type="evidence" value="ECO:0007669"/>
    <property type="project" value="TreeGrafter"/>
</dbReference>
<dbReference type="Pfam" id="PF17876">
    <property type="entry name" value="CSD2"/>
    <property type="match status" value="1"/>
</dbReference>
<gene>
    <name evidence="7 10" type="primary">rnr</name>
    <name evidence="10" type="ORF">GCM10011611_48980</name>
</gene>
<dbReference type="Gene3D" id="2.40.50.140">
    <property type="entry name" value="Nucleic acid-binding proteins"/>
    <property type="match status" value="1"/>
</dbReference>
<evidence type="ECO:0000259" key="9">
    <source>
        <dbReference type="PROSITE" id="PS50126"/>
    </source>
</evidence>
<evidence type="ECO:0000256" key="5">
    <source>
        <dbReference type="ARBA" id="ARBA00022839"/>
    </source>
</evidence>
<dbReference type="NCBIfam" id="TIGR00358">
    <property type="entry name" value="3_prime_RNase"/>
    <property type="match status" value="1"/>
</dbReference>
<evidence type="ECO:0000256" key="6">
    <source>
        <dbReference type="ARBA" id="ARBA00022884"/>
    </source>
</evidence>
<feature type="region of interest" description="Disordered" evidence="8">
    <location>
        <begin position="736"/>
        <end position="777"/>
    </location>
</feature>
<feature type="domain" description="S1 motif" evidence="9">
    <location>
        <begin position="649"/>
        <end position="730"/>
    </location>
</feature>
<feature type="compositionally biased region" description="Basic and acidic residues" evidence="8">
    <location>
        <begin position="749"/>
        <end position="765"/>
    </location>
</feature>
<dbReference type="NCBIfam" id="TIGR02063">
    <property type="entry name" value="RNase_R"/>
    <property type="match status" value="1"/>
</dbReference>
<reference evidence="10" key="2">
    <citation type="submission" date="2020-09" db="EMBL/GenBank/DDBJ databases">
        <authorList>
            <person name="Sun Q."/>
            <person name="Zhou Y."/>
        </authorList>
    </citation>
    <scope>NUCLEOTIDE SEQUENCE</scope>
    <source>
        <strain evidence="10">CGMCC 1.15725</strain>
    </source>
</reference>
<evidence type="ECO:0000313" key="11">
    <source>
        <dbReference type="Proteomes" id="UP000646365"/>
    </source>
</evidence>
<keyword evidence="6 7" id="KW-0694">RNA-binding</keyword>
<dbReference type="RefSeq" id="WP_189050694.1">
    <property type="nucleotide sequence ID" value="NZ_BMJQ01000014.1"/>
</dbReference>
<comment type="subcellular location">
    <subcellularLocation>
        <location evidence="7">Cytoplasm</location>
    </subcellularLocation>
</comment>
<dbReference type="CDD" id="cd04471">
    <property type="entry name" value="S1_RNase_R"/>
    <property type="match status" value="1"/>
</dbReference>
<dbReference type="Pfam" id="PF00575">
    <property type="entry name" value="S1"/>
    <property type="match status" value="1"/>
</dbReference>
<feature type="region of interest" description="Disordered" evidence="8">
    <location>
        <begin position="1"/>
        <end position="20"/>
    </location>
</feature>
<evidence type="ECO:0000256" key="2">
    <source>
        <dbReference type="ARBA" id="ARBA00022490"/>
    </source>
</evidence>
<dbReference type="InterPro" id="IPR003029">
    <property type="entry name" value="S1_domain"/>
</dbReference>
<dbReference type="InterPro" id="IPR022966">
    <property type="entry name" value="RNase_II/R_CS"/>
</dbReference>
<feature type="compositionally biased region" description="Basic residues" evidence="8">
    <location>
        <begin position="766"/>
        <end position="777"/>
    </location>
</feature>
<dbReference type="SMART" id="SM00955">
    <property type="entry name" value="RNB"/>
    <property type="match status" value="1"/>
</dbReference>
<keyword evidence="4 7" id="KW-0378">Hydrolase</keyword>
<reference evidence="10" key="1">
    <citation type="journal article" date="2014" name="Int. J. Syst. Evol. Microbiol.">
        <title>Complete genome sequence of Corynebacterium casei LMG S-19264T (=DSM 44701T), isolated from a smear-ripened cheese.</title>
        <authorList>
            <consortium name="US DOE Joint Genome Institute (JGI-PGF)"/>
            <person name="Walter F."/>
            <person name="Albersmeier A."/>
            <person name="Kalinowski J."/>
            <person name="Ruckert C."/>
        </authorList>
    </citation>
    <scope>NUCLEOTIDE SEQUENCE</scope>
    <source>
        <strain evidence="10">CGMCC 1.15725</strain>
    </source>
</reference>
<comment type="caution">
    <text evidence="10">The sequence shown here is derived from an EMBL/GenBank/DDBJ whole genome shotgun (WGS) entry which is preliminary data.</text>
</comment>
<sequence length="777" mass="84640">MAKPPGGKAPKTRVPHRVPGGLPTRQQIVEFIAQSPVPVGKREIAKAFKVGSADRVALKGLLKDIERSGPVERGPRRRLAPVGALPEIAVVEIAGIDAEGEPIVRLLGSDPSIPTPSIRLAPGRRGEETLGVRDRAVARFRRQEDGSYLAAVVRKVEPQGEHVLGVFKADADGAGRIVPTDRRNKTTYRIRANEGLGAADGDLVLAEPLPVPRLGLPHAQVIERLGRMSDPKAISLIAIHQQGIPVGFPEAAIKEAEAAKPVTLGSRTDLRDFPLVTIDGADARDFDDAVWAAPDDDPENPGGWHLLVAIADVSWYVRPGSALDRSARERGNSVYFPDRVVPMLPEALSNELCSLKPAVERACMAIHLWLDADGKKLRHKAVRGLMRSAARLTYEQVQAAIDGRPDDTTGPLVDPVIRPLYGAYAALDKARRKRGTLDLDIPERRVVLGPDGTVERIDQRERLDSHKLIEEFMIAANVAAAEILEKVHKPCMYRVHDAPDPEKLASLREFLEGLEIHGLQLAKGQVVRPTHFNRILAAAEGRPEAAMINELVLRSQAQAMYAPDNLGHFGLALKRYAHFTSPIRRYADLLVHRAMVAGLHLGDDGLDTVDPEAFAELGVDISRLEGRAATAERSAVDRYLVAYMAQHVGTILPGRVNGVTRFGLFVTLAESGADGLVPISSLPADYYHHDERAHRLVGQRSGRVYRLGDTVDVRLAEADPVAGGLTFQLIDGGGEDRVSRKGQRLLRTPPKDAGRKFDGQKFDRPGRKRPGTAPGRR</sequence>
<dbReference type="EMBL" id="BMJQ01000014">
    <property type="protein sequence ID" value="GGF36684.1"/>
    <property type="molecule type" value="Genomic_DNA"/>
</dbReference>
<dbReference type="InterPro" id="IPR012340">
    <property type="entry name" value="NA-bd_OB-fold"/>
</dbReference>
<evidence type="ECO:0000256" key="8">
    <source>
        <dbReference type="SAM" id="MobiDB-lite"/>
    </source>
</evidence>
<dbReference type="GO" id="GO:0008859">
    <property type="term" value="F:exoribonuclease II activity"/>
    <property type="evidence" value="ECO:0007669"/>
    <property type="project" value="UniProtKB-UniRule"/>
</dbReference>
<dbReference type="GO" id="GO:0003723">
    <property type="term" value="F:RNA binding"/>
    <property type="evidence" value="ECO:0007669"/>
    <property type="project" value="UniProtKB-UniRule"/>
</dbReference>
<dbReference type="Proteomes" id="UP000646365">
    <property type="component" value="Unassembled WGS sequence"/>
</dbReference>